<dbReference type="GO" id="GO:2000022">
    <property type="term" value="P:regulation of jasmonic acid mediated signaling pathway"/>
    <property type="evidence" value="ECO:0007669"/>
    <property type="project" value="InterPro"/>
</dbReference>
<keyword evidence="2" id="KW-0472">Membrane</keyword>
<feature type="transmembrane region" description="Helical" evidence="2">
    <location>
        <begin position="163"/>
        <end position="184"/>
    </location>
</feature>
<dbReference type="GO" id="GO:0042742">
    <property type="term" value="P:defense response to bacterium"/>
    <property type="evidence" value="ECO:0007669"/>
    <property type="project" value="TreeGrafter"/>
</dbReference>
<evidence type="ECO:0000256" key="2">
    <source>
        <dbReference type="SAM" id="Phobius"/>
    </source>
</evidence>
<protein>
    <recommendedName>
        <fullName evidence="4">NPR1/NIM1-like C-terminal domain-containing protein</fullName>
    </recommendedName>
</protein>
<dbReference type="GO" id="GO:0050832">
    <property type="term" value="P:defense response to fungus"/>
    <property type="evidence" value="ECO:0007669"/>
    <property type="project" value="TreeGrafter"/>
</dbReference>
<name>A0A843XPB9_COLES</name>
<dbReference type="PANTHER" id="PTHR46475">
    <property type="entry name" value="REGULATORY PROTEIN NPR3"/>
    <property type="match status" value="1"/>
</dbReference>
<dbReference type="InterPro" id="IPR044292">
    <property type="entry name" value="NPR"/>
</dbReference>
<dbReference type="Pfam" id="PF12313">
    <property type="entry name" value="NPR1_like_C"/>
    <property type="match status" value="1"/>
</dbReference>
<gene>
    <name evidence="5" type="ORF">Taro_053815</name>
</gene>
<keyword evidence="6" id="KW-1185">Reference proteome</keyword>
<dbReference type="GO" id="GO:0005634">
    <property type="term" value="C:nucleus"/>
    <property type="evidence" value="ECO:0007669"/>
    <property type="project" value="TreeGrafter"/>
</dbReference>
<dbReference type="PANTHER" id="PTHR46475:SF2">
    <property type="entry name" value="REGULATORY PROTEIN NPR3"/>
    <property type="match status" value="1"/>
</dbReference>
<keyword evidence="3" id="KW-0732">Signal</keyword>
<sequence>MLIIRVTVAFARLFFPTEAKVAMELAQAEKTCEFAGLFGSKGSSSNLKDVDLNETPSAQNKRLRSRMEALTKTVELGRRYFPNCSQVLDKFMEDDHTDFFFLERGTPDEQKLKRTRFIELKDDVHKAFTKDKAESGRSGLSSSSSSSSSQKGERKQNRVTRKWAALATMAPCVAYFSGVALSGAHDRK</sequence>
<feature type="region of interest" description="Disordered" evidence="1">
    <location>
        <begin position="129"/>
        <end position="159"/>
    </location>
</feature>
<feature type="chain" id="PRO_5032666018" description="NPR1/NIM1-like C-terminal domain-containing protein" evidence="3">
    <location>
        <begin position="20"/>
        <end position="188"/>
    </location>
</feature>
<dbReference type="InterPro" id="IPR021094">
    <property type="entry name" value="NPR1/NIM1-like_C"/>
</dbReference>
<evidence type="ECO:0000313" key="6">
    <source>
        <dbReference type="Proteomes" id="UP000652761"/>
    </source>
</evidence>
<comment type="caution">
    <text evidence="5">The sequence shown here is derived from an EMBL/GenBank/DDBJ whole genome shotgun (WGS) entry which is preliminary data.</text>
</comment>
<dbReference type="OrthoDB" id="71307at2759"/>
<organism evidence="5 6">
    <name type="scientific">Colocasia esculenta</name>
    <name type="common">Wild taro</name>
    <name type="synonym">Arum esculentum</name>
    <dbReference type="NCBI Taxonomy" id="4460"/>
    <lineage>
        <taxon>Eukaryota</taxon>
        <taxon>Viridiplantae</taxon>
        <taxon>Streptophyta</taxon>
        <taxon>Embryophyta</taxon>
        <taxon>Tracheophyta</taxon>
        <taxon>Spermatophyta</taxon>
        <taxon>Magnoliopsida</taxon>
        <taxon>Liliopsida</taxon>
        <taxon>Araceae</taxon>
        <taxon>Aroideae</taxon>
        <taxon>Colocasieae</taxon>
        <taxon>Colocasia</taxon>
    </lineage>
</organism>
<evidence type="ECO:0000313" key="5">
    <source>
        <dbReference type="EMBL" id="MQM20787.1"/>
    </source>
</evidence>
<feature type="signal peptide" evidence="3">
    <location>
        <begin position="1"/>
        <end position="19"/>
    </location>
</feature>
<keyword evidence="2" id="KW-0812">Transmembrane</keyword>
<dbReference type="GO" id="GO:2000031">
    <property type="term" value="P:regulation of salicylic acid mediated signaling pathway"/>
    <property type="evidence" value="ECO:0007669"/>
    <property type="project" value="InterPro"/>
</dbReference>
<accession>A0A843XPB9</accession>
<evidence type="ECO:0000256" key="1">
    <source>
        <dbReference type="SAM" id="MobiDB-lite"/>
    </source>
</evidence>
<feature type="compositionally biased region" description="Low complexity" evidence="1">
    <location>
        <begin position="136"/>
        <end position="149"/>
    </location>
</feature>
<reference evidence="5" key="1">
    <citation type="submission" date="2017-07" db="EMBL/GenBank/DDBJ databases">
        <title>Taro Niue Genome Assembly and Annotation.</title>
        <authorList>
            <person name="Atibalentja N."/>
            <person name="Keating K."/>
            <person name="Fields C.J."/>
        </authorList>
    </citation>
    <scope>NUCLEOTIDE SEQUENCE</scope>
    <source>
        <strain evidence="5">Niue_2</strain>
        <tissue evidence="5">Leaf</tissue>
    </source>
</reference>
<dbReference type="AlphaFoldDB" id="A0A843XPB9"/>
<evidence type="ECO:0000256" key="3">
    <source>
        <dbReference type="SAM" id="SignalP"/>
    </source>
</evidence>
<evidence type="ECO:0000259" key="4">
    <source>
        <dbReference type="Pfam" id="PF12313"/>
    </source>
</evidence>
<feature type="domain" description="NPR1/NIM1-like C-terminal" evidence="4">
    <location>
        <begin position="7"/>
        <end position="147"/>
    </location>
</feature>
<dbReference type="Proteomes" id="UP000652761">
    <property type="component" value="Unassembled WGS sequence"/>
</dbReference>
<keyword evidence="2" id="KW-1133">Transmembrane helix</keyword>
<proteinExistence type="predicted"/>
<dbReference type="GO" id="GO:0009862">
    <property type="term" value="P:systemic acquired resistance, salicylic acid mediated signaling pathway"/>
    <property type="evidence" value="ECO:0007669"/>
    <property type="project" value="InterPro"/>
</dbReference>
<dbReference type="EMBL" id="NMUH01010184">
    <property type="protein sequence ID" value="MQM20787.1"/>
    <property type="molecule type" value="Genomic_DNA"/>
</dbReference>